<evidence type="ECO:0000259" key="7">
    <source>
        <dbReference type="PROSITE" id="PS51471"/>
    </source>
</evidence>
<dbReference type="AlphaFoldDB" id="A0A1I6XLR8"/>
<dbReference type="GO" id="GO:0071456">
    <property type="term" value="P:cellular response to hypoxia"/>
    <property type="evidence" value="ECO:0007669"/>
    <property type="project" value="TreeGrafter"/>
</dbReference>
<evidence type="ECO:0000256" key="1">
    <source>
        <dbReference type="ARBA" id="ARBA00001961"/>
    </source>
</evidence>
<dbReference type="InterPro" id="IPR044862">
    <property type="entry name" value="Pro_4_hyd_alph_FE2OG_OXY"/>
</dbReference>
<dbReference type="InterPro" id="IPR005123">
    <property type="entry name" value="Oxoglu/Fe-dep_dioxygenase_dom"/>
</dbReference>
<dbReference type="PROSITE" id="PS51471">
    <property type="entry name" value="FE2OG_OXY"/>
    <property type="match status" value="1"/>
</dbReference>
<keyword evidence="6" id="KW-0408">Iron</keyword>
<dbReference type="InterPro" id="IPR006620">
    <property type="entry name" value="Pro_4_hyd_alph"/>
</dbReference>
<dbReference type="Gene3D" id="2.60.120.620">
    <property type="entry name" value="q2cbj1_9rhob like domain"/>
    <property type="match status" value="1"/>
</dbReference>
<dbReference type="Proteomes" id="UP000236454">
    <property type="component" value="Unassembled WGS sequence"/>
</dbReference>
<keyword evidence="3" id="KW-0847">Vitamin C</keyword>
<dbReference type="Pfam" id="PF13640">
    <property type="entry name" value="2OG-FeII_Oxy_3"/>
    <property type="match status" value="1"/>
</dbReference>
<evidence type="ECO:0000313" key="8">
    <source>
        <dbReference type="EMBL" id="SFT39057.1"/>
    </source>
</evidence>
<dbReference type="InterPro" id="IPR051559">
    <property type="entry name" value="HIF_prolyl_hydroxylases"/>
</dbReference>
<evidence type="ECO:0000313" key="9">
    <source>
        <dbReference type="Proteomes" id="UP000236454"/>
    </source>
</evidence>
<dbReference type="PANTHER" id="PTHR12907:SF26">
    <property type="entry name" value="HIF PROLYL HYDROXYLASE, ISOFORM C"/>
    <property type="match status" value="1"/>
</dbReference>
<keyword evidence="4" id="KW-0223">Dioxygenase</keyword>
<feature type="domain" description="Fe2OG dioxygenase" evidence="7">
    <location>
        <begin position="115"/>
        <end position="214"/>
    </location>
</feature>
<protein>
    <submittedName>
        <fullName evidence="8">SM-20-related protein</fullName>
    </submittedName>
</protein>
<accession>A0A1I6XLR8</accession>
<keyword evidence="9" id="KW-1185">Reference proteome</keyword>
<dbReference type="SMART" id="SM00702">
    <property type="entry name" value="P4Hc"/>
    <property type="match status" value="1"/>
</dbReference>
<reference evidence="8 9" key="1">
    <citation type="submission" date="2016-10" db="EMBL/GenBank/DDBJ databases">
        <authorList>
            <person name="de Groot N.N."/>
        </authorList>
    </citation>
    <scope>NUCLEOTIDE SEQUENCE [LARGE SCALE GENOMIC DNA]</scope>
    <source>
        <strain evidence="8 9">CGMCC 1.7005</strain>
    </source>
</reference>
<evidence type="ECO:0000256" key="5">
    <source>
        <dbReference type="ARBA" id="ARBA00023002"/>
    </source>
</evidence>
<keyword evidence="5" id="KW-0560">Oxidoreductase</keyword>
<evidence type="ECO:0000256" key="6">
    <source>
        <dbReference type="ARBA" id="ARBA00023004"/>
    </source>
</evidence>
<evidence type="ECO:0000256" key="4">
    <source>
        <dbReference type="ARBA" id="ARBA00022964"/>
    </source>
</evidence>
<dbReference type="GO" id="GO:0031418">
    <property type="term" value="F:L-ascorbic acid binding"/>
    <property type="evidence" value="ECO:0007669"/>
    <property type="project" value="UniProtKB-KW"/>
</dbReference>
<evidence type="ECO:0000256" key="3">
    <source>
        <dbReference type="ARBA" id="ARBA00022896"/>
    </source>
</evidence>
<gene>
    <name evidence="8" type="ORF">SAMN05216474_0289</name>
</gene>
<proteinExistence type="predicted"/>
<organism evidence="8 9">
    <name type="scientific">Lishizhenia tianjinensis</name>
    <dbReference type="NCBI Taxonomy" id="477690"/>
    <lineage>
        <taxon>Bacteria</taxon>
        <taxon>Pseudomonadati</taxon>
        <taxon>Bacteroidota</taxon>
        <taxon>Flavobacteriia</taxon>
        <taxon>Flavobacteriales</taxon>
        <taxon>Crocinitomicaceae</taxon>
        <taxon>Lishizhenia</taxon>
    </lineage>
</organism>
<dbReference type="GO" id="GO:0031543">
    <property type="term" value="F:peptidyl-proline dioxygenase activity"/>
    <property type="evidence" value="ECO:0007669"/>
    <property type="project" value="TreeGrafter"/>
</dbReference>
<keyword evidence="2" id="KW-0479">Metal-binding</keyword>
<dbReference type="GO" id="GO:0008198">
    <property type="term" value="F:ferrous iron binding"/>
    <property type="evidence" value="ECO:0007669"/>
    <property type="project" value="TreeGrafter"/>
</dbReference>
<comment type="cofactor">
    <cofactor evidence="1">
        <name>L-ascorbate</name>
        <dbReference type="ChEBI" id="CHEBI:38290"/>
    </cofactor>
</comment>
<dbReference type="EMBL" id="FPAS01000001">
    <property type="protein sequence ID" value="SFT39057.1"/>
    <property type="molecule type" value="Genomic_DNA"/>
</dbReference>
<evidence type="ECO:0000256" key="2">
    <source>
        <dbReference type="ARBA" id="ARBA00022723"/>
    </source>
</evidence>
<name>A0A1I6XLR8_9FLAO</name>
<dbReference type="STRING" id="477690.SAMN05216474_0289"/>
<dbReference type="PANTHER" id="PTHR12907">
    <property type="entry name" value="EGL NINE HOMOLOG-RELATED"/>
    <property type="match status" value="1"/>
</dbReference>
<sequence length="222" mass="25854">MEFLFGVILRTLFIELKAYSDEVYLQWFDELAQKDFVVIDDYLSEEIFAKVFDFFQVKRDDDALAKAGIGTLGDHTIAKEIRGDYVYWIDKNTDTELDALHVQMDDLVAKVNRYLFLSISDFEYHLAFYPKGTYYQKHLDQFKGRNNRQLSYVLYLNKDWQQGDGGELRIFREEGDLDIAPKANRLVLFKSGVVEHEVLTTETGRMSLTGWMLNNPVGLGFL</sequence>